<organism evidence="2 3">
    <name type="scientific">Paenibacillus protaetiae</name>
    <dbReference type="NCBI Taxonomy" id="2509456"/>
    <lineage>
        <taxon>Bacteria</taxon>
        <taxon>Bacillati</taxon>
        <taxon>Bacillota</taxon>
        <taxon>Bacilli</taxon>
        <taxon>Bacillales</taxon>
        <taxon>Paenibacillaceae</taxon>
        <taxon>Paenibacillus</taxon>
    </lineage>
</organism>
<feature type="transmembrane region" description="Helical" evidence="1">
    <location>
        <begin position="14"/>
        <end position="33"/>
    </location>
</feature>
<reference evidence="2 3" key="1">
    <citation type="submission" date="2019-01" db="EMBL/GenBank/DDBJ databases">
        <title>Genome sequencing of strain FW100M-2.</title>
        <authorList>
            <person name="Heo J."/>
            <person name="Kim S.-J."/>
            <person name="Kim J.-S."/>
            <person name="Hong S.-B."/>
            <person name="Kwon S.-W."/>
        </authorList>
    </citation>
    <scope>NUCLEOTIDE SEQUENCE [LARGE SCALE GENOMIC DNA]</scope>
    <source>
        <strain evidence="2 3">FW100M-2</strain>
    </source>
</reference>
<feature type="transmembrane region" description="Helical" evidence="1">
    <location>
        <begin position="525"/>
        <end position="545"/>
    </location>
</feature>
<dbReference type="OrthoDB" id="3805529at2"/>
<keyword evidence="3" id="KW-1185">Reference proteome</keyword>
<feature type="transmembrane region" description="Helical" evidence="1">
    <location>
        <begin position="621"/>
        <end position="644"/>
    </location>
</feature>
<proteinExistence type="predicted"/>
<dbReference type="KEGG" id="pprt:ET464_16425"/>
<sequence>MLRNWQHWNRKAKLWLWIITLLGVAAALPLGGLRMHMEKSSKQVEYVFDYRDLLEVADYQANPREFVSEQLDKLKQAGITTMSLYESSLKELSLAGRLTYYSSKDEASLRGQLPPQGQNYTYVLFKGAEEQAQIGPIVRDAFTRLDIPVRDYSFEGRSGFVIETPLNDAMLKPISFDPMTLAELKQAGFHILARFSDRAQPFDSQAVDKQLAQLQQYGVTRILFDGDKVKGFSDQAELHSLDSFGELLNKYGMGIVAIENLKKPQAGLNKLAYLTDYNVTRLYSLPDNDGMALSPEKIVDRFLLAAKDRNIRMFFINATAQSSQDKAGVVNSLANLYLSLKGPDGAVHRLEEAGFKPGEAQAFKVDHPSWAKPLRGVVALGAIAIITLLISAFIPGVAIPVFIIGLIGAAGLYVLNSSLDEQALALGAGISAPTLALIWATNRVYAHTEGKLRSISAGTWTMRSNGAEGSAAAGLKWLFEGMGTGRRFGMAVRLFIMTALISLLGIPLVFGLLNNITYSLVLEQFRGVSLLHLAPIALVALYVVLYTGDSPIRRLRGLLVLPIKVWWVVAAVIIAVAGLYYLSRTGNSGEASSLELVFRNWLENTFGVRPRTKEFLLAHPLLLLGLFLSLRYRAAWVLIIAGSIGQLSMVDTFAHIHTPLQISIIRVLLGLGLGFVIGCVLIAIWLVLEGVWRKWLKAGAKKLAES</sequence>
<keyword evidence="1" id="KW-0472">Membrane</keyword>
<feature type="transmembrane region" description="Helical" evidence="1">
    <location>
        <begin position="565"/>
        <end position="582"/>
    </location>
</feature>
<evidence type="ECO:0000256" key="1">
    <source>
        <dbReference type="SAM" id="Phobius"/>
    </source>
</evidence>
<dbReference type="AlphaFoldDB" id="A0A4P6EXE2"/>
<feature type="transmembrane region" description="Helical" evidence="1">
    <location>
        <begin position="490"/>
        <end position="513"/>
    </location>
</feature>
<feature type="transmembrane region" description="Helical" evidence="1">
    <location>
        <begin position="423"/>
        <end position="441"/>
    </location>
</feature>
<feature type="transmembrane region" description="Helical" evidence="1">
    <location>
        <begin position="374"/>
        <end position="393"/>
    </location>
</feature>
<dbReference type="RefSeq" id="WP_129442815.1">
    <property type="nucleotide sequence ID" value="NZ_CP035492.1"/>
</dbReference>
<keyword evidence="1" id="KW-1133">Transmembrane helix</keyword>
<name>A0A4P6EXE2_9BACL</name>
<accession>A0A4P6EXE2</accession>
<evidence type="ECO:0000313" key="2">
    <source>
        <dbReference type="EMBL" id="QAY67734.1"/>
    </source>
</evidence>
<dbReference type="InterPro" id="IPR043748">
    <property type="entry name" value="DUF5693"/>
</dbReference>
<keyword evidence="1" id="KW-0812">Transmembrane</keyword>
<protein>
    <submittedName>
        <fullName evidence="2">Uncharacterized protein</fullName>
    </submittedName>
</protein>
<dbReference type="Pfam" id="PF18949">
    <property type="entry name" value="DUF5693"/>
    <property type="match status" value="1"/>
</dbReference>
<dbReference type="EMBL" id="CP035492">
    <property type="protein sequence ID" value="QAY67734.1"/>
    <property type="molecule type" value="Genomic_DNA"/>
</dbReference>
<evidence type="ECO:0000313" key="3">
    <source>
        <dbReference type="Proteomes" id="UP000293568"/>
    </source>
</evidence>
<dbReference type="Proteomes" id="UP000293568">
    <property type="component" value="Chromosome"/>
</dbReference>
<gene>
    <name evidence="2" type="ORF">ET464_16425</name>
</gene>
<feature type="transmembrane region" description="Helical" evidence="1">
    <location>
        <begin position="664"/>
        <end position="688"/>
    </location>
</feature>